<evidence type="ECO:0000313" key="2">
    <source>
        <dbReference type="EMBL" id="HBJ08711.1"/>
    </source>
</evidence>
<dbReference type="Proteomes" id="UP000262954">
    <property type="component" value="Unassembled WGS sequence"/>
</dbReference>
<feature type="transmembrane region" description="Helical" evidence="1">
    <location>
        <begin position="15"/>
        <end position="35"/>
    </location>
</feature>
<sequence length="320" mass="36854">MKEKKYIIENQRELIFSYLSIGCIIGIVLFLITGGSDENKKFFFIINSIHISFIILLFFLHYFKKISTVAAIIAFALISQIEISVECIVMAIKNTPFSISLILGNITLIGLLLIFMVISYIPYIPSIITFISALTYTYCIYRTQNETLIEVALPIFVAFVVVSLMNRHLTQNISNMQKENIRYEIEQKTILGFLNMDKQQVFRFIEIMKSKGLTMSQTEEVLELLGKETWEKIESGVRRMIQNNEQNIERLKQYADTLIPSELLMCELILDNKNISAISAITGKSVSNITSTRSHIRNKLNLKKDENLREALLRITKQKK</sequence>
<dbReference type="AlphaFoldDB" id="A0A354M2H2"/>
<keyword evidence="1" id="KW-0812">Transmembrane</keyword>
<evidence type="ECO:0000256" key="1">
    <source>
        <dbReference type="SAM" id="Phobius"/>
    </source>
</evidence>
<accession>A0A354M2H2</accession>
<feature type="transmembrane region" description="Helical" evidence="1">
    <location>
        <begin position="148"/>
        <end position="165"/>
    </location>
</feature>
<protein>
    <recommendedName>
        <fullName evidence="4">HTH luxR-type domain-containing protein</fullName>
    </recommendedName>
</protein>
<proteinExistence type="predicted"/>
<dbReference type="EMBL" id="DNWC01000090">
    <property type="protein sequence ID" value="HBJ08711.1"/>
    <property type="molecule type" value="Genomic_DNA"/>
</dbReference>
<evidence type="ECO:0008006" key="4">
    <source>
        <dbReference type="Google" id="ProtNLM"/>
    </source>
</evidence>
<comment type="caution">
    <text evidence="2">The sequence shown here is derived from an EMBL/GenBank/DDBJ whole genome shotgun (WGS) entry which is preliminary data.</text>
</comment>
<evidence type="ECO:0000313" key="3">
    <source>
        <dbReference type="Proteomes" id="UP000262954"/>
    </source>
</evidence>
<feature type="transmembrane region" description="Helical" evidence="1">
    <location>
        <begin position="42"/>
        <end position="63"/>
    </location>
</feature>
<name>A0A354M2H2_9BACT</name>
<organism evidence="2 3">
    <name type="scientific">Coprobacter fastidiosus</name>
    <dbReference type="NCBI Taxonomy" id="1099853"/>
    <lineage>
        <taxon>Bacteria</taxon>
        <taxon>Pseudomonadati</taxon>
        <taxon>Bacteroidota</taxon>
        <taxon>Bacteroidia</taxon>
        <taxon>Bacteroidales</taxon>
        <taxon>Barnesiellaceae</taxon>
        <taxon>Coprobacter</taxon>
    </lineage>
</organism>
<keyword evidence="1" id="KW-1133">Transmembrane helix</keyword>
<keyword evidence="1" id="KW-0472">Membrane</keyword>
<feature type="transmembrane region" description="Helical" evidence="1">
    <location>
        <begin position="69"/>
        <end position="92"/>
    </location>
</feature>
<gene>
    <name evidence="2" type="ORF">DDY73_06860</name>
</gene>
<reference evidence="2 3" key="1">
    <citation type="journal article" date="2018" name="Nat. Biotechnol.">
        <title>A standardized bacterial taxonomy based on genome phylogeny substantially revises the tree of life.</title>
        <authorList>
            <person name="Parks D.H."/>
            <person name="Chuvochina M."/>
            <person name="Waite D.W."/>
            <person name="Rinke C."/>
            <person name="Skarshewski A."/>
            <person name="Chaumeil P.A."/>
            <person name="Hugenholtz P."/>
        </authorList>
    </citation>
    <scope>NUCLEOTIDE SEQUENCE [LARGE SCALE GENOMIC DNA]</scope>
    <source>
        <strain evidence="2">UBA11482</strain>
    </source>
</reference>